<dbReference type="AlphaFoldDB" id="A0AAE1MJL9"/>
<keyword evidence="4" id="KW-1185">Reference proteome</keyword>
<feature type="region of interest" description="Disordered" evidence="1">
    <location>
        <begin position="474"/>
        <end position="501"/>
    </location>
</feature>
<evidence type="ECO:0000313" key="3">
    <source>
        <dbReference type="EMBL" id="KAK4267759.1"/>
    </source>
</evidence>
<sequence>MFEPSETMMESRQEVMVSPVGDSQPTVRIAHFLKPSVPFNDPLISEVPSSYLPSPSVFDLKKWLLSVKLIGWPGTPRKWIHWVDSMHSTYQSLWKKVGIYDAIMGTKCHFLKDEDLIFGIAERWCSETNTFLFPWAEATITLEDIMILGGYPVLGDSVHKPLETQGLKTIEEKLILARQETRRTAARKASLHHWMTIFMNSGREIEHEAFLVAWLSIFVFPGKSFLVNTIVFPIAIHLARGTAIALAPAVLASIYRDLSLLKQTMVALTRNVADASVEEHLQLELRSLFYLVQIWVWERFVVLQPKPKLINHGNPVIGRWDRVKALKIGDVRSVIDSAMDDFVWRPYAIFASKHRLFYAENSMWVPLDHPLDNEIMSFIIWMRISELVGLDCIERYLPHRVSMQFGIDQDIPGSVTLINEAPEIAWNYYVRPITDSKVYIPSRFFEPDVTTRYVEWWKECVQGHQDPVKNLVQRKRSPRTWKKRNNDANTQPGFPPKYRKSSSFGSSSGFLLERSESNQIGVFSSPFATGKTDVSVANGADISAEKKNLIEDGGPKCDMKTKEMSSFAFATDHGTIGQVDSQMKPLVEIETETSIAGLQEAVEKENGNQGSQQSSLAYYRVNLSWIEEDNSDAFDMFVVDLESRISKVERMLAELKQ</sequence>
<dbReference type="InterPro" id="IPR044824">
    <property type="entry name" value="MAIN-like"/>
</dbReference>
<dbReference type="PANTHER" id="PTHR46033:SF67">
    <property type="entry name" value="AMINOTRANSFERASE-LIKE, PLANT MOBILE DOMAIN FAMILY PROTEIN"/>
    <property type="match status" value="1"/>
</dbReference>
<evidence type="ECO:0000256" key="1">
    <source>
        <dbReference type="SAM" id="MobiDB-lite"/>
    </source>
</evidence>
<gene>
    <name evidence="3" type="ORF">QN277_024497</name>
</gene>
<comment type="caution">
    <text evidence="3">The sequence shown here is derived from an EMBL/GenBank/DDBJ whole genome shotgun (WGS) entry which is preliminary data.</text>
</comment>
<protein>
    <recommendedName>
        <fullName evidence="2">Aminotransferase-like plant mobile domain-containing protein</fullName>
    </recommendedName>
</protein>
<dbReference type="EMBL" id="JAWXYG010000007">
    <property type="protein sequence ID" value="KAK4267759.1"/>
    <property type="molecule type" value="Genomic_DNA"/>
</dbReference>
<reference evidence="3" key="1">
    <citation type="submission" date="2023-10" db="EMBL/GenBank/DDBJ databases">
        <title>Chromosome-level genome of the transformable northern wattle, Acacia crassicarpa.</title>
        <authorList>
            <person name="Massaro I."/>
            <person name="Sinha N.R."/>
            <person name="Poethig S."/>
            <person name="Leichty A.R."/>
        </authorList>
    </citation>
    <scope>NUCLEOTIDE SEQUENCE</scope>
    <source>
        <strain evidence="3">Acra3RX</strain>
        <tissue evidence="3">Leaf</tissue>
    </source>
</reference>
<dbReference type="InterPro" id="IPR019557">
    <property type="entry name" value="AminoTfrase-like_pln_mobile"/>
</dbReference>
<organism evidence="3 4">
    <name type="scientific">Acacia crassicarpa</name>
    <name type="common">northern wattle</name>
    <dbReference type="NCBI Taxonomy" id="499986"/>
    <lineage>
        <taxon>Eukaryota</taxon>
        <taxon>Viridiplantae</taxon>
        <taxon>Streptophyta</taxon>
        <taxon>Embryophyta</taxon>
        <taxon>Tracheophyta</taxon>
        <taxon>Spermatophyta</taxon>
        <taxon>Magnoliopsida</taxon>
        <taxon>eudicotyledons</taxon>
        <taxon>Gunneridae</taxon>
        <taxon>Pentapetalae</taxon>
        <taxon>rosids</taxon>
        <taxon>fabids</taxon>
        <taxon>Fabales</taxon>
        <taxon>Fabaceae</taxon>
        <taxon>Caesalpinioideae</taxon>
        <taxon>mimosoid clade</taxon>
        <taxon>Acacieae</taxon>
        <taxon>Acacia</taxon>
    </lineage>
</organism>
<evidence type="ECO:0000259" key="2">
    <source>
        <dbReference type="Pfam" id="PF10536"/>
    </source>
</evidence>
<name>A0AAE1MJL9_9FABA</name>
<feature type="domain" description="Aminotransferase-like plant mobile" evidence="2">
    <location>
        <begin position="98"/>
        <end position="458"/>
    </location>
</feature>
<dbReference type="GO" id="GO:0010073">
    <property type="term" value="P:meristem maintenance"/>
    <property type="evidence" value="ECO:0007669"/>
    <property type="project" value="InterPro"/>
</dbReference>
<dbReference type="PANTHER" id="PTHR46033">
    <property type="entry name" value="PROTEIN MAIN-LIKE 2"/>
    <property type="match status" value="1"/>
</dbReference>
<evidence type="ECO:0000313" key="4">
    <source>
        <dbReference type="Proteomes" id="UP001293593"/>
    </source>
</evidence>
<feature type="compositionally biased region" description="Basic residues" evidence="1">
    <location>
        <begin position="474"/>
        <end position="483"/>
    </location>
</feature>
<dbReference type="Proteomes" id="UP001293593">
    <property type="component" value="Unassembled WGS sequence"/>
</dbReference>
<dbReference type="Pfam" id="PF10536">
    <property type="entry name" value="PMD"/>
    <property type="match status" value="1"/>
</dbReference>
<accession>A0AAE1MJL9</accession>
<proteinExistence type="predicted"/>